<dbReference type="RefSeq" id="WP_177697345.1">
    <property type="nucleotide sequence ID" value="NZ_JAKNJB010000047.1"/>
</dbReference>
<protein>
    <submittedName>
        <fullName evidence="1">Uncharacterized protein</fullName>
    </submittedName>
</protein>
<evidence type="ECO:0000313" key="2">
    <source>
        <dbReference type="Proteomes" id="UP001200313"/>
    </source>
</evidence>
<gene>
    <name evidence="1" type="ORF">L0P79_17680</name>
</gene>
<dbReference type="Proteomes" id="UP001200313">
    <property type="component" value="Unassembled WGS sequence"/>
</dbReference>
<comment type="caution">
    <text evidence="1">The sequence shown here is derived from an EMBL/GenBank/DDBJ whole genome shotgun (WGS) entry which is preliminary data.</text>
</comment>
<dbReference type="EMBL" id="JAKNJB010000047">
    <property type="protein sequence ID" value="MCG4528871.1"/>
    <property type="molecule type" value="Genomic_DNA"/>
</dbReference>
<reference evidence="1 2" key="1">
    <citation type="submission" date="2022-01" db="EMBL/GenBank/DDBJ databases">
        <title>Collection of gut derived symbiotic bacterial strains cultured from healthy donors.</title>
        <authorList>
            <person name="Lin H."/>
            <person name="Kohout C."/>
            <person name="Waligurski E."/>
            <person name="Pamer E.G."/>
        </authorList>
    </citation>
    <scope>NUCLEOTIDE SEQUENCE [LARGE SCALE GENOMIC DNA]</scope>
    <source>
        <strain evidence="1 2">DFI.3.7</strain>
    </source>
</reference>
<organism evidence="1 2">
    <name type="scientific">Intestinimonas massiliensis</name>
    <name type="common">ex Afouda et al. 2020</name>
    <dbReference type="NCBI Taxonomy" id="1673721"/>
    <lineage>
        <taxon>Bacteria</taxon>
        <taxon>Bacillati</taxon>
        <taxon>Bacillota</taxon>
        <taxon>Clostridia</taxon>
        <taxon>Eubacteriales</taxon>
        <taxon>Intestinimonas</taxon>
    </lineage>
</organism>
<name>A0ABS9MDG2_9FIRM</name>
<keyword evidence="2" id="KW-1185">Reference proteome</keyword>
<evidence type="ECO:0000313" key="1">
    <source>
        <dbReference type="EMBL" id="MCG4528871.1"/>
    </source>
</evidence>
<sequence length="52" mass="6336">MEERERKMMAFMAGMLWKLATDQELDLNETQQLDNIMCELGFQDLDEKEFRY</sequence>
<accession>A0ABS9MDG2</accession>
<proteinExistence type="predicted"/>